<accession>A0A067P3I5</accession>
<dbReference type="OrthoDB" id="2855870at2759"/>
<dbReference type="InterPro" id="IPR005135">
    <property type="entry name" value="Endo/exonuclease/phosphatase"/>
</dbReference>
<sequence>MLRSDIAQELDLMVLDVIQSPHPPIYIVNLYNDKPFLGRDGAAFRLQNLQLPTDHLVILTGDWNLDNNCWSMPGQANDTYFPEIVDWLDDHRFTLLNEKGVPTHQEAQLRGGLSTLDLTWVNGRVVELDAVWDWKVEPQHSHGSDHYTITWRLDWGEEEVLNPSSAKFNFKDVDQLKWRDAFEEELGQREQALSSLLDAEHIMSPGELDEVTQVFTEALTSTTERTVPVKKPSNRAQPWWSKELSEANHQIANAREQSREHKQQWGTPNPVIQTLIKKS</sequence>
<dbReference type="SUPFAM" id="SSF56219">
    <property type="entry name" value="DNase I-like"/>
    <property type="match status" value="1"/>
</dbReference>
<dbReference type="Pfam" id="PF14529">
    <property type="entry name" value="Exo_endo_phos_2"/>
    <property type="match status" value="1"/>
</dbReference>
<dbReference type="GO" id="GO:0003824">
    <property type="term" value="F:catalytic activity"/>
    <property type="evidence" value="ECO:0007669"/>
    <property type="project" value="InterPro"/>
</dbReference>
<name>A0A067P3I5_9AGAM</name>
<protein>
    <recommendedName>
        <fullName evidence="1">Endonuclease/exonuclease/phosphatase domain-containing protein</fullName>
    </recommendedName>
</protein>
<proteinExistence type="predicted"/>
<feature type="domain" description="Endonuclease/exonuclease/phosphatase" evidence="1">
    <location>
        <begin position="26"/>
        <end position="149"/>
    </location>
</feature>
<dbReference type="STRING" id="933084.A0A067P3I5"/>
<dbReference type="EMBL" id="KL197784">
    <property type="protein sequence ID" value="KDQ49448.1"/>
    <property type="molecule type" value="Genomic_DNA"/>
</dbReference>
<reference evidence="3" key="1">
    <citation type="journal article" date="2014" name="Proc. Natl. Acad. Sci. U.S.A.">
        <title>Extensive sampling of basidiomycete genomes demonstrates inadequacy of the white-rot/brown-rot paradigm for wood decay fungi.</title>
        <authorList>
            <person name="Riley R."/>
            <person name="Salamov A.A."/>
            <person name="Brown D.W."/>
            <person name="Nagy L.G."/>
            <person name="Floudas D."/>
            <person name="Held B.W."/>
            <person name="Levasseur A."/>
            <person name="Lombard V."/>
            <person name="Morin E."/>
            <person name="Otillar R."/>
            <person name="Lindquist E.A."/>
            <person name="Sun H."/>
            <person name="LaButti K.M."/>
            <person name="Schmutz J."/>
            <person name="Jabbour D."/>
            <person name="Luo H."/>
            <person name="Baker S.E."/>
            <person name="Pisabarro A.G."/>
            <person name="Walton J.D."/>
            <person name="Blanchette R.A."/>
            <person name="Henrissat B."/>
            <person name="Martin F."/>
            <person name="Cullen D."/>
            <person name="Hibbett D.S."/>
            <person name="Grigoriev I.V."/>
        </authorList>
    </citation>
    <scope>NUCLEOTIDE SEQUENCE [LARGE SCALE GENOMIC DNA]</scope>
    <source>
        <strain evidence="3">MUCL 33604</strain>
    </source>
</reference>
<evidence type="ECO:0000313" key="3">
    <source>
        <dbReference type="Proteomes" id="UP000027265"/>
    </source>
</evidence>
<dbReference type="AlphaFoldDB" id="A0A067P3I5"/>
<evidence type="ECO:0000313" key="2">
    <source>
        <dbReference type="EMBL" id="KDQ49448.1"/>
    </source>
</evidence>
<keyword evidence="3" id="KW-1185">Reference proteome</keyword>
<organism evidence="2 3">
    <name type="scientific">Jaapia argillacea MUCL 33604</name>
    <dbReference type="NCBI Taxonomy" id="933084"/>
    <lineage>
        <taxon>Eukaryota</taxon>
        <taxon>Fungi</taxon>
        <taxon>Dikarya</taxon>
        <taxon>Basidiomycota</taxon>
        <taxon>Agaricomycotina</taxon>
        <taxon>Agaricomycetes</taxon>
        <taxon>Agaricomycetidae</taxon>
        <taxon>Jaapiales</taxon>
        <taxon>Jaapiaceae</taxon>
        <taxon>Jaapia</taxon>
    </lineage>
</organism>
<gene>
    <name evidence="2" type="ORF">JAAARDRAFT_200850</name>
</gene>
<dbReference type="InterPro" id="IPR036691">
    <property type="entry name" value="Endo/exonu/phosph_ase_sf"/>
</dbReference>
<dbReference type="InParanoid" id="A0A067P3I5"/>
<dbReference type="Gene3D" id="3.60.10.10">
    <property type="entry name" value="Endonuclease/exonuclease/phosphatase"/>
    <property type="match status" value="1"/>
</dbReference>
<dbReference type="Proteomes" id="UP000027265">
    <property type="component" value="Unassembled WGS sequence"/>
</dbReference>
<dbReference type="HOGENOM" id="CLU_997701_0_0_1"/>
<evidence type="ECO:0000259" key="1">
    <source>
        <dbReference type="Pfam" id="PF14529"/>
    </source>
</evidence>